<organism evidence="4 5">
    <name type="scientific">Romanomermis culicivorax</name>
    <name type="common">Nematode worm</name>
    <dbReference type="NCBI Taxonomy" id="13658"/>
    <lineage>
        <taxon>Eukaryota</taxon>
        <taxon>Metazoa</taxon>
        <taxon>Ecdysozoa</taxon>
        <taxon>Nematoda</taxon>
        <taxon>Enoplea</taxon>
        <taxon>Dorylaimia</taxon>
        <taxon>Mermithida</taxon>
        <taxon>Mermithoidea</taxon>
        <taxon>Mermithidae</taxon>
        <taxon>Romanomermis</taxon>
    </lineage>
</organism>
<dbReference type="Proteomes" id="UP000887565">
    <property type="component" value="Unplaced"/>
</dbReference>
<comment type="cofactor">
    <cofactor evidence="1">
        <name>a divalent metal cation</name>
        <dbReference type="ChEBI" id="CHEBI:60240"/>
    </cofactor>
</comment>
<dbReference type="GO" id="GO:0046872">
    <property type="term" value="F:metal ion binding"/>
    <property type="evidence" value="ECO:0007669"/>
    <property type="project" value="UniProtKB-KW"/>
</dbReference>
<evidence type="ECO:0000313" key="5">
    <source>
        <dbReference type="WBParaSite" id="nRc.2.0.1.t06128-RA"/>
    </source>
</evidence>
<evidence type="ECO:0000313" key="4">
    <source>
        <dbReference type="Proteomes" id="UP000887565"/>
    </source>
</evidence>
<dbReference type="InterPro" id="IPR027806">
    <property type="entry name" value="HARBI1_dom"/>
</dbReference>
<sequence length="233" mass="26805">MLLLIDLMMIDHGRMIERYSSQRIKRRKKVGKEEEHFFEPNEKQTNLRIRIRIQRLQFSRYGCDEAVFEDPDPHLIQSKKVQIIIKIIFNAVELLGWRGSTHDACISNESNLKDQLETLPGNLHIIRDHGYPCLQYLLTPDPNPTTAEEKHCNVAHAATGSVIERLNGMLKRGFPCSSSKLQYSPKKCGPIIIACAVLYNLALDMGESNIEEPILEDQNDIQENQNEIHQNYP</sequence>
<dbReference type="WBParaSite" id="nRc.2.0.1.t06128-RA">
    <property type="protein sequence ID" value="nRc.2.0.1.t06128-RA"/>
    <property type="gene ID" value="nRc.2.0.1.g06128"/>
</dbReference>
<evidence type="ECO:0000256" key="1">
    <source>
        <dbReference type="ARBA" id="ARBA00001968"/>
    </source>
</evidence>
<evidence type="ECO:0000259" key="3">
    <source>
        <dbReference type="Pfam" id="PF13359"/>
    </source>
</evidence>
<protein>
    <submittedName>
        <fullName evidence="5">DDE Tnp4 domain-containing protein</fullName>
    </submittedName>
</protein>
<accession>A0A915HXG9</accession>
<keyword evidence="4" id="KW-1185">Reference proteome</keyword>
<feature type="domain" description="DDE Tnp4" evidence="3">
    <location>
        <begin position="96"/>
        <end position="200"/>
    </location>
</feature>
<keyword evidence="2" id="KW-0479">Metal-binding</keyword>
<evidence type="ECO:0000256" key="2">
    <source>
        <dbReference type="ARBA" id="ARBA00022723"/>
    </source>
</evidence>
<reference evidence="5" key="1">
    <citation type="submission" date="2022-11" db="UniProtKB">
        <authorList>
            <consortium name="WormBaseParasite"/>
        </authorList>
    </citation>
    <scope>IDENTIFICATION</scope>
</reference>
<dbReference type="AlphaFoldDB" id="A0A915HXG9"/>
<name>A0A915HXG9_ROMCU</name>
<proteinExistence type="predicted"/>
<dbReference type="Pfam" id="PF13359">
    <property type="entry name" value="DDE_Tnp_4"/>
    <property type="match status" value="1"/>
</dbReference>